<keyword evidence="2" id="KW-1133">Transmembrane helix</keyword>
<evidence type="ECO:0000256" key="2">
    <source>
        <dbReference type="SAM" id="Phobius"/>
    </source>
</evidence>
<protein>
    <submittedName>
        <fullName evidence="3">DUF2933 domain-containing protein</fullName>
    </submittedName>
</protein>
<dbReference type="KEGG" id="lcae:K3721_14065"/>
<dbReference type="AlphaFoldDB" id="A0A9Q9HF31"/>
<proteinExistence type="predicted"/>
<sequence>MSRETGQDSIVRNTRKPSIWRKWGPLAGSLALGAIVMGWEYREFVLPLILSPASLLVACLVMHFLMHRGHRGHVGTHSSGRREKEEEGTVGPGDTS</sequence>
<organism evidence="3 4">
    <name type="scientific">Leisingera caerulea</name>
    <name type="common">Phaeobacter caeruleus</name>
    <dbReference type="NCBI Taxonomy" id="506591"/>
    <lineage>
        <taxon>Bacteria</taxon>
        <taxon>Pseudomonadati</taxon>
        <taxon>Pseudomonadota</taxon>
        <taxon>Alphaproteobacteria</taxon>
        <taxon>Rhodobacterales</taxon>
        <taxon>Roseobacteraceae</taxon>
        <taxon>Leisingera</taxon>
    </lineage>
</organism>
<accession>A0A9Q9HF31</accession>
<name>A0A9Q9HF31_LEICA</name>
<keyword evidence="2" id="KW-0812">Transmembrane</keyword>
<feature type="transmembrane region" description="Helical" evidence="2">
    <location>
        <begin position="20"/>
        <end position="39"/>
    </location>
</feature>
<dbReference type="EMBL" id="CP081070">
    <property type="protein sequence ID" value="UWQ53126.1"/>
    <property type="molecule type" value="Genomic_DNA"/>
</dbReference>
<evidence type="ECO:0000256" key="1">
    <source>
        <dbReference type="SAM" id="MobiDB-lite"/>
    </source>
</evidence>
<keyword evidence="2" id="KW-0472">Membrane</keyword>
<dbReference type="InterPro" id="IPR021682">
    <property type="entry name" value="DUF2933"/>
</dbReference>
<dbReference type="Pfam" id="PF11666">
    <property type="entry name" value="DUF2933"/>
    <property type="match status" value="1"/>
</dbReference>
<evidence type="ECO:0000313" key="4">
    <source>
        <dbReference type="Proteomes" id="UP001058713"/>
    </source>
</evidence>
<evidence type="ECO:0000313" key="3">
    <source>
        <dbReference type="EMBL" id="UWQ53126.1"/>
    </source>
</evidence>
<reference evidence="3" key="1">
    <citation type="submission" date="2021-08" db="EMBL/GenBank/DDBJ databases">
        <authorList>
            <person name="Nwanade C."/>
            <person name="Wang M."/>
            <person name="Masoudi A."/>
            <person name="Yu Z."/>
            <person name="Liu J."/>
        </authorList>
    </citation>
    <scope>NUCLEOTIDE SEQUENCE</scope>
    <source>
        <strain evidence="3">S122</strain>
    </source>
</reference>
<gene>
    <name evidence="3" type="ORF">K3721_14065</name>
</gene>
<feature type="region of interest" description="Disordered" evidence="1">
    <location>
        <begin position="72"/>
        <end position="96"/>
    </location>
</feature>
<dbReference type="Proteomes" id="UP001058713">
    <property type="component" value="Chromosome"/>
</dbReference>
<feature type="transmembrane region" description="Helical" evidence="2">
    <location>
        <begin position="45"/>
        <end position="65"/>
    </location>
</feature>
<dbReference type="RefSeq" id="WP_082023084.1">
    <property type="nucleotide sequence ID" value="NZ_CP081070.1"/>
</dbReference>